<gene>
    <name evidence="1" type="ORF">QIT00_02865</name>
</gene>
<dbReference type="RefSeq" id="WP_282533426.1">
    <property type="nucleotide sequence ID" value="NZ_JASCIS010000002.1"/>
</dbReference>
<dbReference type="EMBL" id="JASCIS010000002">
    <property type="protein sequence ID" value="MDI3417513.1"/>
    <property type="molecule type" value="Genomic_DNA"/>
</dbReference>
<sequence>MVLLLRGDVHQELGDRDAAEADWTRARDVFAELGSPRAEEAQGRLDG</sequence>
<accession>A0ABT6SPI1</accession>
<reference evidence="1 2" key="1">
    <citation type="submission" date="2023-05" db="EMBL/GenBank/DDBJ databases">
        <title>Draft genome sequence of Streptomyces sp. B-S-A12 isolated from a cave soil in Thailand.</title>
        <authorList>
            <person name="Chamroensaksri N."/>
            <person name="Muangham S."/>
        </authorList>
    </citation>
    <scope>NUCLEOTIDE SEQUENCE [LARGE SCALE GENOMIC DNA]</scope>
    <source>
        <strain evidence="1 2">B-S-A12</strain>
    </source>
</reference>
<keyword evidence="2" id="KW-1185">Reference proteome</keyword>
<comment type="caution">
    <text evidence="1">The sequence shown here is derived from an EMBL/GenBank/DDBJ whole genome shotgun (WGS) entry which is preliminary data.</text>
</comment>
<evidence type="ECO:0000313" key="2">
    <source>
        <dbReference type="Proteomes" id="UP001237105"/>
    </source>
</evidence>
<organism evidence="1 2">
    <name type="scientific">Streptomyces luteolus</name>
    <dbReference type="NCBI Taxonomy" id="3043615"/>
    <lineage>
        <taxon>Bacteria</taxon>
        <taxon>Bacillati</taxon>
        <taxon>Actinomycetota</taxon>
        <taxon>Actinomycetes</taxon>
        <taxon>Kitasatosporales</taxon>
        <taxon>Streptomycetaceae</taxon>
        <taxon>Streptomyces</taxon>
    </lineage>
</organism>
<proteinExistence type="predicted"/>
<protein>
    <recommendedName>
        <fullName evidence="3">Tetratricopeptide repeat protein</fullName>
    </recommendedName>
</protein>
<evidence type="ECO:0008006" key="3">
    <source>
        <dbReference type="Google" id="ProtNLM"/>
    </source>
</evidence>
<evidence type="ECO:0000313" key="1">
    <source>
        <dbReference type="EMBL" id="MDI3417513.1"/>
    </source>
</evidence>
<name>A0ABT6SPI1_9ACTN</name>
<dbReference type="Proteomes" id="UP001237105">
    <property type="component" value="Unassembled WGS sequence"/>
</dbReference>